<evidence type="ECO:0000256" key="2">
    <source>
        <dbReference type="ARBA" id="ARBA00023235"/>
    </source>
</evidence>
<dbReference type="PANTHER" id="PTHR35530">
    <property type="entry name" value="TAUTOMERASE-RELATED"/>
    <property type="match status" value="1"/>
</dbReference>
<evidence type="ECO:0000256" key="1">
    <source>
        <dbReference type="ARBA" id="ARBA00006723"/>
    </source>
</evidence>
<name>A0ABN6S370_9BACT</name>
<dbReference type="InterPro" id="IPR014347">
    <property type="entry name" value="Tautomerase/MIF_sf"/>
</dbReference>
<dbReference type="EC" id="5.3.2.-" evidence="3"/>
<comment type="similarity">
    <text evidence="1 3">Belongs to the 4-oxalocrotonate tautomerase family.</text>
</comment>
<evidence type="ECO:0000256" key="3">
    <source>
        <dbReference type="RuleBase" id="RU362032"/>
    </source>
</evidence>
<evidence type="ECO:0000259" key="4">
    <source>
        <dbReference type="Pfam" id="PF01361"/>
    </source>
</evidence>
<feature type="domain" description="4-oxalocrotonate tautomerase-like" evidence="4">
    <location>
        <begin position="2"/>
        <end position="60"/>
    </location>
</feature>
<accession>A0ABN6S370</accession>
<dbReference type="RefSeq" id="WP_281760177.1">
    <property type="nucleotide sequence ID" value="NZ_AP026709.1"/>
</dbReference>
<reference evidence="5 6" key="1">
    <citation type="submission" date="2022-08" db="EMBL/GenBank/DDBJ databases">
        <title>Genome Sequence of the sulphate-reducing bacterium, Pseudodesulfovibrio sp. SYK.</title>
        <authorList>
            <person name="Kondo R."/>
            <person name="Kataoka T."/>
        </authorList>
    </citation>
    <scope>NUCLEOTIDE SEQUENCE [LARGE SCALE GENOMIC DNA]</scope>
    <source>
        <strain evidence="5 6">SYK</strain>
    </source>
</reference>
<proteinExistence type="inferred from homology"/>
<dbReference type="InterPro" id="IPR018191">
    <property type="entry name" value="4-OT"/>
</dbReference>
<keyword evidence="2 3" id="KW-0413">Isomerase</keyword>
<dbReference type="Gene3D" id="3.30.429.10">
    <property type="entry name" value="Macrophage Migration Inhibitory Factor"/>
    <property type="match status" value="1"/>
</dbReference>
<dbReference type="Proteomes" id="UP001317742">
    <property type="component" value="Chromosome"/>
</dbReference>
<dbReference type="SUPFAM" id="SSF55331">
    <property type="entry name" value="Tautomerase/MIF"/>
    <property type="match status" value="1"/>
</dbReference>
<dbReference type="EMBL" id="AP026709">
    <property type="protein sequence ID" value="BDQ37659.1"/>
    <property type="molecule type" value="Genomic_DNA"/>
</dbReference>
<dbReference type="PANTHER" id="PTHR35530:SF2">
    <property type="entry name" value="BSL4019 PROTEIN"/>
    <property type="match status" value="1"/>
</dbReference>
<gene>
    <name evidence="5" type="ORF">SYK_20190</name>
</gene>
<evidence type="ECO:0000313" key="5">
    <source>
        <dbReference type="EMBL" id="BDQ37659.1"/>
    </source>
</evidence>
<keyword evidence="6" id="KW-1185">Reference proteome</keyword>
<organism evidence="5 6">
    <name type="scientific">Pseudodesulfovibrio nedwellii</name>
    <dbReference type="NCBI Taxonomy" id="2973072"/>
    <lineage>
        <taxon>Bacteria</taxon>
        <taxon>Pseudomonadati</taxon>
        <taxon>Thermodesulfobacteriota</taxon>
        <taxon>Desulfovibrionia</taxon>
        <taxon>Desulfovibrionales</taxon>
        <taxon>Desulfovibrionaceae</taxon>
    </lineage>
</organism>
<dbReference type="NCBIfam" id="TIGR00013">
    <property type="entry name" value="taut"/>
    <property type="match status" value="1"/>
</dbReference>
<evidence type="ECO:0000313" key="6">
    <source>
        <dbReference type="Proteomes" id="UP001317742"/>
    </source>
</evidence>
<dbReference type="InterPro" id="IPR004370">
    <property type="entry name" value="4-OT-like_dom"/>
</dbReference>
<dbReference type="Pfam" id="PF01361">
    <property type="entry name" value="Tautomerase"/>
    <property type="match status" value="1"/>
</dbReference>
<protein>
    <recommendedName>
        <fullName evidence="3">Tautomerase</fullName>
        <ecNumber evidence="3">5.3.2.-</ecNumber>
    </recommendedName>
</protein>
<sequence length="65" mass="7386">MPILTLQTWAGTPKEKKRELVETFTREIVKILGCRIEAVTVIIEEVPKDNWGAAGELCSERFPDK</sequence>